<name>A0A2N9II24_FAGSY</name>
<accession>A0A2N9II24</accession>
<feature type="region of interest" description="Disordered" evidence="1">
    <location>
        <begin position="43"/>
        <end position="106"/>
    </location>
</feature>
<gene>
    <name evidence="2" type="ORF">FSB_LOCUS53259</name>
</gene>
<sequence>MASMEGAVTQLYLHIQIERGLDGKWMVKHATVDSNLNQVMDHSTPAISDGQRPKRSFKGVDAHIPPKPVRPTPTRFEWRPRVRQTKTAGNPRPLNPSGSDPPQIFSTEPTQIPIVPSHDSVVVFEPPASADTINRTRGSSSSWMLELRDGLRLSIPLSLIRTMPTNTKEVGRGDSELLRLIDHEALDSSSDRNSSRHWLATVRKRTMMQMCR</sequence>
<dbReference type="EMBL" id="OIVN01006115">
    <property type="protein sequence ID" value="SPD25377.1"/>
    <property type="molecule type" value="Genomic_DNA"/>
</dbReference>
<dbReference type="AlphaFoldDB" id="A0A2N9II24"/>
<proteinExistence type="predicted"/>
<organism evidence="2">
    <name type="scientific">Fagus sylvatica</name>
    <name type="common">Beechnut</name>
    <dbReference type="NCBI Taxonomy" id="28930"/>
    <lineage>
        <taxon>Eukaryota</taxon>
        <taxon>Viridiplantae</taxon>
        <taxon>Streptophyta</taxon>
        <taxon>Embryophyta</taxon>
        <taxon>Tracheophyta</taxon>
        <taxon>Spermatophyta</taxon>
        <taxon>Magnoliopsida</taxon>
        <taxon>eudicotyledons</taxon>
        <taxon>Gunneridae</taxon>
        <taxon>Pentapetalae</taxon>
        <taxon>rosids</taxon>
        <taxon>fabids</taxon>
        <taxon>Fagales</taxon>
        <taxon>Fagaceae</taxon>
        <taxon>Fagus</taxon>
    </lineage>
</organism>
<feature type="compositionally biased region" description="Polar residues" evidence="1">
    <location>
        <begin position="96"/>
        <end position="106"/>
    </location>
</feature>
<protein>
    <submittedName>
        <fullName evidence="2">Uncharacterized protein</fullName>
    </submittedName>
</protein>
<evidence type="ECO:0000313" key="2">
    <source>
        <dbReference type="EMBL" id="SPD25377.1"/>
    </source>
</evidence>
<evidence type="ECO:0000256" key="1">
    <source>
        <dbReference type="SAM" id="MobiDB-lite"/>
    </source>
</evidence>
<reference evidence="2" key="1">
    <citation type="submission" date="2018-02" db="EMBL/GenBank/DDBJ databases">
        <authorList>
            <person name="Cohen D.B."/>
            <person name="Kent A.D."/>
        </authorList>
    </citation>
    <scope>NUCLEOTIDE SEQUENCE</scope>
</reference>